<dbReference type="PRINTS" id="PR00413">
    <property type="entry name" value="HADHALOGNASE"/>
</dbReference>
<evidence type="ECO:0000256" key="6">
    <source>
        <dbReference type="ARBA" id="ARBA00023235"/>
    </source>
</evidence>
<evidence type="ECO:0000313" key="13">
    <source>
        <dbReference type="Proteomes" id="UP000053577"/>
    </source>
</evidence>
<dbReference type="NCBIfam" id="TIGR01549">
    <property type="entry name" value="HAD-SF-IA-v1"/>
    <property type="match status" value="1"/>
</dbReference>
<proteinExistence type="inferred from homology"/>
<dbReference type="Proteomes" id="UP000053577">
    <property type="component" value="Unassembled WGS sequence"/>
</dbReference>
<dbReference type="InterPro" id="IPR023214">
    <property type="entry name" value="HAD_sf"/>
</dbReference>
<comment type="catalytic activity">
    <reaction evidence="8">
        <text>beta-D-glucose 1-phosphate = beta-D-glucose 6-phosphate</text>
        <dbReference type="Rhea" id="RHEA:20113"/>
        <dbReference type="ChEBI" id="CHEBI:57684"/>
        <dbReference type="ChEBI" id="CHEBI:58247"/>
        <dbReference type="EC" id="5.4.2.6"/>
    </reaction>
</comment>
<dbReference type="NCBIfam" id="TIGR02009">
    <property type="entry name" value="PGMB-YQAB-SF"/>
    <property type="match status" value="1"/>
</dbReference>
<dbReference type="GO" id="GO:0002949">
    <property type="term" value="P:tRNA threonylcarbamoyladenosine modification"/>
    <property type="evidence" value="ECO:0007669"/>
    <property type="project" value="InterPro"/>
</dbReference>
<dbReference type="SFLD" id="SFLDS00003">
    <property type="entry name" value="Haloacid_Dehalogenase"/>
    <property type="match status" value="1"/>
</dbReference>
<dbReference type="Pfam" id="PF13419">
    <property type="entry name" value="HAD_2"/>
    <property type="match status" value="1"/>
</dbReference>
<dbReference type="GO" id="GO:0016787">
    <property type="term" value="F:hydrolase activity"/>
    <property type="evidence" value="ECO:0007669"/>
    <property type="project" value="UniProtKB-KW"/>
</dbReference>
<dbReference type="RefSeq" id="WP_058292217.1">
    <property type="nucleotide sequence ID" value="NZ_JGYD01000010.1"/>
</dbReference>
<accession>A0A0V8M561</accession>
<dbReference type="EC" id="5.4.2.6" evidence="9"/>
<dbReference type="InterPro" id="IPR010976">
    <property type="entry name" value="B-phosphoglucomutase_hydrolase"/>
</dbReference>
<evidence type="ECO:0000256" key="1">
    <source>
        <dbReference type="ARBA" id="ARBA00001946"/>
    </source>
</evidence>
<evidence type="ECO:0000256" key="10">
    <source>
        <dbReference type="ARBA" id="ARBA00044991"/>
    </source>
</evidence>
<dbReference type="InterPro" id="IPR036412">
    <property type="entry name" value="HAD-like_sf"/>
</dbReference>
<name>A0A0V8M561_9CHLR</name>
<dbReference type="EMBL" id="JGYD01000010">
    <property type="protein sequence ID" value="KSV18788.1"/>
    <property type="molecule type" value="Genomic_DNA"/>
</dbReference>
<dbReference type="SUPFAM" id="SSF53067">
    <property type="entry name" value="Actin-like ATPase domain"/>
    <property type="match status" value="1"/>
</dbReference>
<keyword evidence="6" id="KW-0413">Isomerase</keyword>
<dbReference type="GO" id="GO:0046872">
    <property type="term" value="F:metal ion binding"/>
    <property type="evidence" value="ECO:0007669"/>
    <property type="project" value="UniProtKB-KW"/>
</dbReference>
<keyword evidence="7" id="KW-0119">Carbohydrate metabolism</keyword>
<feature type="domain" description="Gcp-like" evidence="11">
    <location>
        <begin position="34"/>
        <end position="149"/>
    </location>
</feature>
<evidence type="ECO:0000256" key="9">
    <source>
        <dbReference type="ARBA" id="ARBA00044968"/>
    </source>
</evidence>
<evidence type="ECO:0000256" key="7">
    <source>
        <dbReference type="ARBA" id="ARBA00023277"/>
    </source>
</evidence>
<dbReference type="Gene3D" id="3.40.50.1000">
    <property type="entry name" value="HAD superfamily/HAD-like"/>
    <property type="match status" value="1"/>
</dbReference>
<evidence type="ECO:0000259" key="11">
    <source>
        <dbReference type="Pfam" id="PF00814"/>
    </source>
</evidence>
<dbReference type="CDD" id="cd24032">
    <property type="entry name" value="ASKHA_NBD_TsaB"/>
    <property type="match status" value="1"/>
</dbReference>
<evidence type="ECO:0000256" key="5">
    <source>
        <dbReference type="ARBA" id="ARBA00022842"/>
    </source>
</evidence>
<dbReference type="Pfam" id="PF00814">
    <property type="entry name" value="TsaD"/>
    <property type="match status" value="1"/>
</dbReference>
<comment type="cofactor">
    <cofactor evidence="1">
        <name>Mg(2+)</name>
        <dbReference type="ChEBI" id="CHEBI:18420"/>
    </cofactor>
</comment>
<dbReference type="GO" id="GO:0008801">
    <property type="term" value="F:beta-phosphoglucomutase activity"/>
    <property type="evidence" value="ECO:0007669"/>
    <property type="project" value="UniProtKB-EC"/>
</dbReference>
<evidence type="ECO:0000256" key="4">
    <source>
        <dbReference type="ARBA" id="ARBA00022723"/>
    </source>
</evidence>
<dbReference type="InterPro" id="IPR043129">
    <property type="entry name" value="ATPase_NBD"/>
</dbReference>
<evidence type="ECO:0000256" key="8">
    <source>
        <dbReference type="ARBA" id="ARBA00044926"/>
    </source>
</evidence>
<dbReference type="InterPro" id="IPR041492">
    <property type="entry name" value="HAD_2"/>
</dbReference>
<evidence type="ECO:0000256" key="3">
    <source>
        <dbReference type="ARBA" id="ARBA00022553"/>
    </source>
</evidence>
<keyword evidence="5" id="KW-0460">Magnesium</keyword>
<reference evidence="12 13" key="1">
    <citation type="journal article" date="2015" name="Sci. Rep.">
        <title>A comparative genomics and reductive dehalogenase gene transcription study of two chloroethene-respiring bacteria, Dehalococcoides mccartyi strains MB and 11a.</title>
        <authorList>
            <person name="Low A."/>
            <person name="Shen Z."/>
            <person name="Cheng D."/>
            <person name="Rogers M.J."/>
            <person name="Lee P.K."/>
            <person name="He J."/>
        </authorList>
    </citation>
    <scope>NUCLEOTIDE SEQUENCE [LARGE SCALE GENOMIC DNA]</scope>
    <source>
        <strain evidence="12 13">MB</strain>
    </source>
</reference>
<keyword evidence="12" id="KW-0378">Hydrolase</keyword>
<keyword evidence="4" id="KW-0479">Metal-binding</keyword>
<gene>
    <name evidence="12" type="ORF">DA01_02075</name>
</gene>
<dbReference type="NCBIfam" id="TIGR01509">
    <property type="entry name" value="HAD-SF-IA-v3"/>
    <property type="match status" value="1"/>
</dbReference>
<dbReference type="SFLD" id="SFLDG01129">
    <property type="entry name" value="C1.5:_HAD__Beta-PGM__Phosphata"/>
    <property type="match status" value="1"/>
</dbReference>
<evidence type="ECO:0000313" key="12">
    <source>
        <dbReference type="EMBL" id="KSV18788.1"/>
    </source>
</evidence>
<sequence length="456" mass="49032">MPVLIAIDTATPDTGLAILKDNEIVAQYNWLSHQNQTVELLPRLEWLLESAGLNLKDASAIAVSIGPGSFNGLRVGLSTAKSLAFALDIPLCGIGTLELAAYPYLASGLKVWALLPSGQQEYAAAVYQKDGEGLKEAVKPYITNLADLAAEVSEPCVICGPISQTTQTELKTLLGDKKAVFAPSDIRPSRAASLARLAKKRIEDGLTDSPAGLQPLYLRRPQISPRKHRTGLPLSQNKAVIWDMDGVIADSAPFHMRAWQTTFAEIGYTFSEADFYRTFGLRNDMIIYSVLGEKSDADTIHALADRKEHLFREYAGQEIKLFPGVIELLKSLKTAGYRMAIASSAPLANIKLVMTKLGIGDYFLATVSEKDVTKGKPNPQVFLLSAARLCASPEECLVIEDAPAGVEAAKKAGMKCIAVTNSQQPQALSEADMIVDTLGKISVEDIAGFIGLAGAK</sequence>
<dbReference type="SUPFAM" id="SSF56784">
    <property type="entry name" value="HAD-like"/>
    <property type="match status" value="1"/>
</dbReference>
<keyword evidence="3" id="KW-0597">Phosphoprotein</keyword>
<dbReference type="OrthoDB" id="9797743at2"/>
<dbReference type="SFLD" id="SFLDG01135">
    <property type="entry name" value="C1.5.6:_HAD__Beta-PGM__Phospha"/>
    <property type="match status" value="1"/>
</dbReference>
<dbReference type="InterPro" id="IPR022496">
    <property type="entry name" value="T6A_TsaB"/>
</dbReference>
<dbReference type="InterPro" id="IPR023198">
    <property type="entry name" value="PGP-like_dom2"/>
</dbReference>
<dbReference type="NCBIfam" id="TIGR03725">
    <property type="entry name" value="T6A_YeaZ"/>
    <property type="match status" value="1"/>
</dbReference>
<protein>
    <recommendedName>
        <fullName evidence="10">Beta-phosphoglucomutase</fullName>
        <ecNumber evidence="9">5.4.2.6</ecNumber>
    </recommendedName>
</protein>
<dbReference type="Gene3D" id="3.30.420.40">
    <property type="match status" value="2"/>
</dbReference>
<dbReference type="InterPro" id="IPR000905">
    <property type="entry name" value="Gcp-like_dom"/>
</dbReference>
<dbReference type="PANTHER" id="PTHR46193:SF18">
    <property type="entry name" value="HEXITOL PHOSPHATASE B"/>
    <property type="match status" value="1"/>
</dbReference>
<comment type="similarity">
    <text evidence="2">Belongs to the HAD-like hydrolase superfamily. CbbY/CbbZ/Gph/YieH family.</text>
</comment>
<dbReference type="InterPro" id="IPR006439">
    <property type="entry name" value="HAD-SF_hydro_IA"/>
</dbReference>
<dbReference type="PATRIC" id="fig|61435.5.peg.421"/>
<organism evidence="12 13">
    <name type="scientific">Dehalococcoides mccartyi</name>
    <dbReference type="NCBI Taxonomy" id="61435"/>
    <lineage>
        <taxon>Bacteria</taxon>
        <taxon>Bacillati</taxon>
        <taxon>Chloroflexota</taxon>
        <taxon>Dehalococcoidia</taxon>
        <taxon>Dehalococcoidales</taxon>
        <taxon>Dehalococcoidaceae</taxon>
        <taxon>Dehalococcoides</taxon>
    </lineage>
</organism>
<dbReference type="AlphaFoldDB" id="A0A0V8M561"/>
<dbReference type="PANTHER" id="PTHR46193">
    <property type="entry name" value="6-PHOSPHOGLUCONATE PHOSPHATASE"/>
    <property type="match status" value="1"/>
</dbReference>
<comment type="caution">
    <text evidence="12">The sequence shown here is derived from an EMBL/GenBank/DDBJ whole genome shotgun (WGS) entry which is preliminary data.</text>
</comment>
<evidence type="ECO:0000256" key="2">
    <source>
        <dbReference type="ARBA" id="ARBA00006171"/>
    </source>
</evidence>
<dbReference type="Gene3D" id="1.10.150.240">
    <property type="entry name" value="Putative phosphatase, domain 2"/>
    <property type="match status" value="1"/>
</dbReference>
<dbReference type="InterPro" id="IPR051600">
    <property type="entry name" value="Beta-PGM-like"/>
</dbReference>